<sequence length="173" mass="19328">MRFEFISQISYDSLVAKYALLQTYGDRFVSWCHRAEFAFFDLGKGHNIALDSPKIKLGIFFWVCGILEPDRLDLASFVENNGVHTEHTDILDGSQSGSKIRAPIVSENHGKQLSVPNHAPGPPKGLFPPSTSPRKSPSKQVLRELPKIYNKESMNARPETQALAYNKDEGQLA</sequence>
<protein>
    <submittedName>
        <fullName evidence="2">Uncharacterized protein</fullName>
    </submittedName>
</protein>
<name>A0A9W8TYX0_9AGAR</name>
<comment type="caution">
    <text evidence="2">The sequence shown here is derived from an EMBL/GenBank/DDBJ whole genome shotgun (WGS) entry which is preliminary data.</text>
</comment>
<feature type="compositionally biased region" description="Low complexity" evidence="1">
    <location>
        <begin position="128"/>
        <end position="139"/>
    </location>
</feature>
<evidence type="ECO:0000313" key="2">
    <source>
        <dbReference type="EMBL" id="KAJ3746090.1"/>
    </source>
</evidence>
<dbReference type="EMBL" id="JANVFU010000004">
    <property type="protein sequence ID" value="KAJ3746090.1"/>
    <property type="molecule type" value="Genomic_DNA"/>
</dbReference>
<organism evidence="2 3">
    <name type="scientific">Lentinula detonsa</name>
    <dbReference type="NCBI Taxonomy" id="2804962"/>
    <lineage>
        <taxon>Eukaryota</taxon>
        <taxon>Fungi</taxon>
        <taxon>Dikarya</taxon>
        <taxon>Basidiomycota</taxon>
        <taxon>Agaricomycotina</taxon>
        <taxon>Agaricomycetes</taxon>
        <taxon>Agaricomycetidae</taxon>
        <taxon>Agaricales</taxon>
        <taxon>Marasmiineae</taxon>
        <taxon>Omphalotaceae</taxon>
        <taxon>Lentinula</taxon>
    </lineage>
</organism>
<reference evidence="2 3" key="1">
    <citation type="journal article" date="2023" name="Proc. Natl. Acad. Sci. U.S.A.">
        <title>A global phylogenomic analysis of the shiitake genus Lentinula.</title>
        <authorList>
            <person name="Sierra-Patev S."/>
            <person name="Min B."/>
            <person name="Naranjo-Ortiz M."/>
            <person name="Looney B."/>
            <person name="Konkel Z."/>
            <person name="Slot J.C."/>
            <person name="Sakamoto Y."/>
            <person name="Steenwyk J.L."/>
            <person name="Rokas A."/>
            <person name="Carro J."/>
            <person name="Camarero S."/>
            <person name="Ferreira P."/>
            <person name="Molpeceres G."/>
            <person name="Ruiz-Duenas F.J."/>
            <person name="Serrano A."/>
            <person name="Henrissat B."/>
            <person name="Drula E."/>
            <person name="Hughes K.W."/>
            <person name="Mata J.L."/>
            <person name="Ishikawa N.K."/>
            <person name="Vargas-Isla R."/>
            <person name="Ushijima S."/>
            <person name="Smith C.A."/>
            <person name="Donoghue J."/>
            <person name="Ahrendt S."/>
            <person name="Andreopoulos W."/>
            <person name="He G."/>
            <person name="LaButti K."/>
            <person name="Lipzen A."/>
            <person name="Ng V."/>
            <person name="Riley R."/>
            <person name="Sandor L."/>
            <person name="Barry K."/>
            <person name="Martinez A.T."/>
            <person name="Xiao Y."/>
            <person name="Gibbons J.G."/>
            <person name="Terashima K."/>
            <person name="Grigoriev I.V."/>
            <person name="Hibbett D."/>
        </authorList>
    </citation>
    <scope>NUCLEOTIDE SEQUENCE [LARGE SCALE GENOMIC DNA]</scope>
    <source>
        <strain evidence="2 3">TFB7810</strain>
    </source>
</reference>
<evidence type="ECO:0000256" key="1">
    <source>
        <dbReference type="SAM" id="MobiDB-lite"/>
    </source>
</evidence>
<evidence type="ECO:0000313" key="3">
    <source>
        <dbReference type="Proteomes" id="UP001142393"/>
    </source>
</evidence>
<dbReference type="Proteomes" id="UP001142393">
    <property type="component" value="Unassembled WGS sequence"/>
</dbReference>
<keyword evidence="3" id="KW-1185">Reference proteome</keyword>
<accession>A0A9W8TYX0</accession>
<proteinExistence type="predicted"/>
<dbReference type="AlphaFoldDB" id="A0A9W8TYX0"/>
<feature type="region of interest" description="Disordered" evidence="1">
    <location>
        <begin position="111"/>
        <end position="173"/>
    </location>
</feature>
<feature type="compositionally biased region" description="Basic and acidic residues" evidence="1">
    <location>
        <begin position="141"/>
        <end position="150"/>
    </location>
</feature>
<gene>
    <name evidence="2" type="ORF">DFH05DRAFT_1522695</name>
</gene>